<reference evidence="2 3" key="1">
    <citation type="submission" date="2018-10" db="EMBL/GenBank/DDBJ databases">
        <title>Butyricimonas faecalis sp. nov., isolated from human faeces and emended description of the genus Butyricimonas.</title>
        <authorList>
            <person name="Le Roy T."/>
            <person name="Van der Smissen P."/>
            <person name="Paquot A."/>
            <person name="Delzenne N."/>
            <person name="Muccioli G."/>
            <person name="Collet J.-F."/>
            <person name="Cani P.D."/>
        </authorList>
    </citation>
    <scope>NUCLEOTIDE SEQUENCE [LARGE SCALE GENOMIC DNA]</scope>
    <source>
        <strain evidence="2 3">H184</strain>
    </source>
</reference>
<dbReference type="Proteomes" id="UP000270673">
    <property type="component" value="Chromosome"/>
</dbReference>
<keyword evidence="1" id="KW-0812">Transmembrane</keyword>
<evidence type="ECO:0000256" key="1">
    <source>
        <dbReference type="SAM" id="Phobius"/>
    </source>
</evidence>
<organism evidence="2 3">
    <name type="scientific">Butyricimonas faecalis</name>
    <dbReference type="NCBI Taxonomy" id="2093856"/>
    <lineage>
        <taxon>Bacteria</taxon>
        <taxon>Pseudomonadati</taxon>
        <taxon>Bacteroidota</taxon>
        <taxon>Bacteroidia</taxon>
        <taxon>Bacteroidales</taxon>
        <taxon>Odoribacteraceae</taxon>
        <taxon>Butyricimonas</taxon>
    </lineage>
</organism>
<dbReference type="OrthoDB" id="1095726at2"/>
<sequence length="243" mass="29102">MNGDFADIQYAQIREYKYAQWFKEVQYNGKTLSESERKEFISVIDSTITQYSEGLPLMTNILEDTKEKHDEYHKIDRIVVSVYLFVLITMIDSMVAGKYFILADRDYDRRFMRGKLFVILNEGFKKLYGFNEKSHKKSEWDTLLPIMKYFPEVINRQYQELTYLLENQSHTSSWWKDERNFETHLDSENLYKSRQEEIVESKVMMDSLKLFNTLMAVSNFLGNVHTCLFNFLVRKYHKGELSE</sequence>
<dbReference type="EMBL" id="CP032819">
    <property type="protein sequence ID" value="AZS28372.1"/>
    <property type="molecule type" value="Genomic_DNA"/>
</dbReference>
<gene>
    <name evidence="2" type="ORF">D8S85_01615</name>
</gene>
<dbReference type="RefSeq" id="WP_127074737.1">
    <property type="nucleotide sequence ID" value="NZ_CP032819.1"/>
</dbReference>
<accession>A0A3Q9ILW7</accession>
<dbReference type="AlphaFoldDB" id="A0A3Q9ILW7"/>
<evidence type="ECO:0000313" key="3">
    <source>
        <dbReference type="Proteomes" id="UP000270673"/>
    </source>
</evidence>
<feature type="transmembrane region" description="Helical" evidence="1">
    <location>
        <begin position="210"/>
        <end position="233"/>
    </location>
</feature>
<keyword evidence="1" id="KW-1133">Transmembrane helix</keyword>
<name>A0A3Q9ILW7_9BACT</name>
<keyword evidence="3" id="KW-1185">Reference proteome</keyword>
<evidence type="ECO:0000313" key="2">
    <source>
        <dbReference type="EMBL" id="AZS28372.1"/>
    </source>
</evidence>
<keyword evidence="1" id="KW-0472">Membrane</keyword>
<feature type="transmembrane region" description="Helical" evidence="1">
    <location>
        <begin position="78"/>
        <end position="102"/>
    </location>
</feature>
<dbReference type="KEGG" id="buy:D8S85_01615"/>
<proteinExistence type="predicted"/>
<protein>
    <submittedName>
        <fullName evidence="2">Uncharacterized protein</fullName>
    </submittedName>
</protein>